<evidence type="ECO:0000256" key="9">
    <source>
        <dbReference type="PROSITE-ProRule" id="PRU00742"/>
    </source>
</evidence>
<dbReference type="EMBL" id="JAHDYS010000004">
    <property type="protein sequence ID" value="MBT1071187.1"/>
    <property type="molecule type" value="Genomic_DNA"/>
</dbReference>
<evidence type="ECO:0000256" key="5">
    <source>
        <dbReference type="ARBA" id="ARBA00022723"/>
    </source>
</evidence>
<evidence type="ECO:0000256" key="4">
    <source>
        <dbReference type="ARBA" id="ARBA00022503"/>
    </source>
</evidence>
<dbReference type="RefSeq" id="WP_214296903.1">
    <property type="nucleotide sequence ID" value="NZ_JAHDYS010000004.1"/>
</dbReference>
<keyword evidence="7 10" id="KW-0464">Manganese</keyword>
<gene>
    <name evidence="11" type="primary">rocF</name>
    <name evidence="11" type="ORF">KJB30_05300</name>
</gene>
<dbReference type="InterPro" id="IPR023696">
    <property type="entry name" value="Ureohydrolase_dom_sf"/>
</dbReference>
<evidence type="ECO:0000256" key="10">
    <source>
        <dbReference type="RuleBase" id="RU361159"/>
    </source>
</evidence>
<evidence type="ECO:0000256" key="2">
    <source>
        <dbReference type="ARBA" id="ARBA00012168"/>
    </source>
</evidence>
<keyword evidence="4 10" id="KW-0056">Arginine metabolism</keyword>
<dbReference type="PROSITE" id="PS51409">
    <property type="entry name" value="ARGINASE_2"/>
    <property type="match status" value="1"/>
</dbReference>
<comment type="similarity">
    <text evidence="9 10">Belongs to the arginase family.</text>
</comment>
<dbReference type="CDD" id="cd09989">
    <property type="entry name" value="Arginase"/>
    <property type="match status" value="1"/>
</dbReference>
<dbReference type="PANTHER" id="PTHR43782">
    <property type="entry name" value="ARGINASE"/>
    <property type="match status" value="1"/>
</dbReference>
<protein>
    <recommendedName>
        <fullName evidence="3 8">Arginase</fullName>
        <ecNumber evidence="2 8">3.5.3.1</ecNumber>
    </recommendedName>
</protein>
<comment type="cofactor">
    <cofactor evidence="10">
        <name>Mn(2+)</name>
        <dbReference type="ChEBI" id="CHEBI:29035"/>
    </cofactor>
    <text evidence="10">Binds 2 manganese ions per subunit.</text>
</comment>
<evidence type="ECO:0000256" key="7">
    <source>
        <dbReference type="ARBA" id="ARBA00023211"/>
    </source>
</evidence>
<dbReference type="InterPro" id="IPR006035">
    <property type="entry name" value="Ureohydrolase"/>
</dbReference>
<comment type="caution">
    <text evidence="11">The sequence shown here is derived from an EMBL/GenBank/DDBJ whole genome shotgun (WGS) entry which is preliminary data.</text>
</comment>
<organism evidence="11 12">
    <name type="scientific">Pelotalea chapellei</name>
    <dbReference type="NCBI Taxonomy" id="44671"/>
    <lineage>
        <taxon>Bacteria</taxon>
        <taxon>Pseudomonadati</taxon>
        <taxon>Thermodesulfobacteriota</taxon>
        <taxon>Desulfuromonadia</taxon>
        <taxon>Geobacterales</taxon>
        <taxon>Geobacteraceae</taxon>
        <taxon>Pelotalea</taxon>
    </lineage>
</organism>
<comment type="pathway">
    <text evidence="1">Nitrogen metabolism; urea cycle; L-ornithine and urea from L-arginine: step 1/1.</text>
</comment>
<dbReference type="Proteomes" id="UP000784128">
    <property type="component" value="Unassembled WGS sequence"/>
</dbReference>
<dbReference type="PIRSF" id="PIRSF036979">
    <property type="entry name" value="Arginase"/>
    <property type="match status" value="1"/>
</dbReference>
<comment type="catalytic activity">
    <reaction evidence="10">
        <text>L-arginine + H2O = urea + L-ornithine</text>
        <dbReference type="Rhea" id="RHEA:20569"/>
        <dbReference type="ChEBI" id="CHEBI:15377"/>
        <dbReference type="ChEBI" id="CHEBI:16199"/>
        <dbReference type="ChEBI" id="CHEBI:32682"/>
        <dbReference type="ChEBI" id="CHEBI:46911"/>
        <dbReference type="EC" id="3.5.3.1"/>
    </reaction>
</comment>
<keyword evidence="12" id="KW-1185">Reference proteome</keyword>
<dbReference type="NCBIfam" id="TIGR01229">
    <property type="entry name" value="rocF_arginase"/>
    <property type="match status" value="1"/>
</dbReference>
<keyword evidence="6 10" id="KW-0378">Hydrolase</keyword>
<dbReference type="InterPro" id="IPR014033">
    <property type="entry name" value="Arginase"/>
</dbReference>
<dbReference type="Gene3D" id="3.40.800.10">
    <property type="entry name" value="Ureohydrolase domain"/>
    <property type="match status" value="1"/>
</dbReference>
<dbReference type="EC" id="3.5.3.1" evidence="2 8"/>
<proteinExistence type="inferred from homology"/>
<reference evidence="11 12" key="1">
    <citation type="submission" date="2021-05" db="EMBL/GenBank/DDBJ databases">
        <title>The draft genome of Geobacter chapellei DSM 13688.</title>
        <authorList>
            <person name="Xu Z."/>
            <person name="Masuda Y."/>
            <person name="Itoh H."/>
            <person name="Senoo K."/>
        </authorList>
    </citation>
    <scope>NUCLEOTIDE SEQUENCE [LARGE SCALE GENOMIC DNA]</scope>
    <source>
        <strain evidence="11 12">DSM 13688</strain>
    </source>
</reference>
<sequence>MKKTIRLIGVPLDLGQAHRGVDMGPSAVRYAGLAMRLRKLGYEVEDCGNLFVPVREILEKERDLHYLAAITRVCKAAYHAAREAVEQGFIPVFIGGDHSLAMGTIGGITHHEPAGVIYIDAHADFNTPKSSPSGNIHGMPLAHLLGDGYSRLVNVGRKGAKLKVEDLVLIGVREIDPKERLRLKEKGITVFTMRDIDERGMGNIARQSLDFLGHHERIHVSLDADVLDPIEVPGVGTPSPGGVSYREAQLLMEIIADNRRLCSLDIVEINPILDSRNHSAVVVCELVASVFGKSIL</sequence>
<evidence type="ECO:0000256" key="1">
    <source>
        <dbReference type="ARBA" id="ARBA00005098"/>
    </source>
</evidence>
<evidence type="ECO:0000256" key="6">
    <source>
        <dbReference type="ARBA" id="ARBA00022801"/>
    </source>
</evidence>
<name>A0ABS5U6A2_9BACT</name>
<evidence type="ECO:0000256" key="8">
    <source>
        <dbReference type="NCBIfam" id="TIGR01229"/>
    </source>
</evidence>
<evidence type="ECO:0000313" key="12">
    <source>
        <dbReference type="Proteomes" id="UP000784128"/>
    </source>
</evidence>
<keyword evidence="5 10" id="KW-0479">Metal-binding</keyword>
<evidence type="ECO:0000313" key="11">
    <source>
        <dbReference type="EMBL" id="MBT1071187.1"/>
    </source>
</evidence>
<dbReference type="PRINTS" id="PR00116">
    <property type="entry name" value="ARGINASE"/>
</dbReference>
<dbReference type="SUPFAM" id="SSF52768">
    <property type="entry name" value="Arginase/deacetylase"/>
    <property type="match status" value="1"/>
</dbReference>
<dbReference type="Pfam" id="PF00491">
    <property type="entry name" value="Arginase"/>
    <property type="match status" value="1"/>
</dbReference>
<evidence type="ECO:0000256" key="3">
    <source>
        <dbReference type="ARBA" id="ARBA00018123"/>
    </source>
</evidence>
<accession>A0ABS5U6A2</accession>
<dbReference type="PANTHER" id="PTHR43782:SF3">
    <property type="entry name" value="ARGINASE"/>
    <property type="match status" value="1"/>
</dbReference>
<dbReference type="GO" id="GO:0004053">
    <property type="term" value="F:arginase activity"/>
    <property type="evidence" value="ECO:0007669"/>
    <property type="project" value="UniProtKB-EC"/>
</dbReference>